<dbReference type="PhylomeDB" id="A7RXT1"/>
<organism evidence="3 4">
    <name type="scientific">Nematostella vectensis</name>
    <name type="common">Starlet sea anemone</name>
    <dbReference type="NCBI Taxonomy" id="45351"/>
    <lineage>
        <taxon>Eukaryota</taxon>
        <taxon>Metazoa</taxon>
        <taxon>Cnidaria</taxon>
        <taxon>Anthozoa</taxon>
        <taxon>Hexacorallia</taxon>
        <taxon>Actiniaria</taxon>
        <taxon>Edwardsiidae</taxon>
        <taxon>Nematostella</taxon>
    </lineage>
</organism>
<evidence type="ECO:0000256" key="2">
    <source>
        <dbReference type="SAM" id="MobiDB-lite"/>
    </source>
</evidence>
<reference evidence="3 4" key="1">
    <citation type="journal article" date="2007" name="Science">
        <title>Sea anemone genome reveals ancestral eumetazoan gene repertoire and genomic organization.</title>
        <authorList>
            <person name="Putnam N.H."/>
            <person name="Srivastava M."/>
            <person name="Hellsten U."/>
            <person name="Dirks B."/>
            <person name="Chapman J."/>
            <person name="Salamov A."/>
            <person name="Terry A."/>
            <person name="Shapiro H."/>
            <person name="Lindquist E."/>
            <person name="Kapitonov V.V."/>
            <person name="Jurka J."/>
            <person name="Genikhovich G."/>
            <person name="Grigoriev I.V."/>
            <person name="Lucas S.M."/>
            <person name="Steele R.E."/>
            <person name="Finnerty J.R."/>
            <person name="Technau U."/>
            <person name="Martindale M.Q."/>
            <person name="Rokhsar D.S."/>
        </authorList>
    </citation>
    <scope>NUCLEOTIDE SEQUENCE [LARGE SCALE GENOMIC DNA]</scope>
    <source>
        <strain evidence="4">CH2 X CH6</strain>
    </source>
</reference>
<dbReference type="HOGENOM" id="CLU_026469_0_0_1"/>
<dbReference type="Pfam" id="PF05794">
    <property type="entry name" value="Tcp11"/>
    <property type="match status" value="1"/>
</dbReference>
<comment type="similarity">
    <text evidence="1">Belongs to the TCP11 family.</text>
</comment>
<protein>
    <recommendedName>
        <fullName evidence="5">T-complex protein 11-like protein 1</fullName>
    </recommendedName>
</protein>
<evidence type="ECO:0000256" key="1">
    <source>
        <dbReference type="ARBA" id="ARBA00010954"/>
    </source>
</evidence>
<dbReference type="STRING" id="45351.A7RXT1"/>
<dbReference type="OrthoDB" id="276323at2759"/>
<dbReference type="PANTHER" id="PTHR12832">
    <property type="entry name" value="TESTIS-SPECIFIC PROTEIN PBS13 T-COMPLEX 11"/>
    <property type="match status" value="1"/>
</dbReference>
<dbReference type="AlphaFoldDB" id="A7RXT1"/>
<evidence type="ECO:0000313" key="3">
    <source>
        <dbReference type="EMBL" id="EDO43678.1"/>
    </source>
</evidence>
<dbReference type="InParanoid" id="A7RXT1"/>
<dbReference type="KEGG" id="nve:5515622"/>
<proteinExistence type="inferred from homology"/>
<name>A7RXT1_NEMVE</name>
<dbReference type="OMA" id="QIVMCAS"/>
<dbReference type="PANTHER" id="PTHR12832:SF11">
    <property type="entry name" value="LD23868P"/>
    <property type="match status" value="1"/>
</dbReference>
<gene>
    <name evidence="3" type="ORF">NEMVEDRAFT_v1g241427</name>
</gene>
<evidence type="ECO:0008006" key="5">
    <source>
        <dbReference type="Google" id="ProtNLM"/>
    </source>
</evidence>
<sequence length="467" mass="52088">MEGKQERTESQGITEKAEVEAAQIVGNMALAHELVMNDKFKLEGLPENSMEKQIRDIVHKAYWDKLQEDLDKTPPDYSQMLMLIADLKENLLGLLLPRHKSLKAQITEVLDVKHIKQQVEHGSLDLCQCAQFVVSVLSQMCAPVRDEQVKKLLEVDGIVNMFREIFGVIDVMKLDMANFQLQSLKPQLLQQSVEYERTKFKQYLESNPAGLQSTKVWLTQGSDKASVPTQTTAATSSGSGTGSVDRPDGNQTRIDILAHAYLGIIFGQSGWPYPETLIMDELRLAEFRAYAHFFTLVSSVILVTMGTVSKQLDKDAAYIARLKEVLFVLLEGLGEGDISSSMQNISDQVISETSKVLCERGLAQLTEEQKSAIQGQIAAVGNPEHVVRKLLKDRAYQFFYKSLTTRLRHGLTQGQSVPVPPGLDPVKTELTELVSGFARLVSHNASVYRPFYEDILDGLQAQPAHVQ</sequence>
<dbReference type="eggNOG" id="KOG1981">
    <property type="taxonomic scope" value="Eukaryota"/>
</dbReference>
<keyword evidence="4" id="KW-1185">Reference proteome</keyword>
<feature type="region of interest" description="Disordered" evidence="2">
    <location>
        <begin position="227"/>
        <end position="248"/>
    </location>
</feature>
<evidence type="ECO:0000313" key="4">
    <source>
        <dbReference type="Proteomes" id="UP000001593"/>
    </source>
</evidence>
<dbReference type="EMBL" id="DS469551">
    <property type="protein sequence ID" value="EDO43678.1"/>
    <property type="molecule type" value="Genomic_DNA"/>
</dbReference>
<dbReference type="GO" id="GO:0007165">
    <property type="term" value="P:signal transduction"/>
    <property type="evidence" value="ECO:0000318"/>
    <property type="project" value="GO_Central"/>
</dbReference>
<dbReference type="InterPro" id="IPR008862">
    <property type="entry name" value="Tcp11"/>
</dbReference>
<accession>A7RXT1</accession>
<dbReference type="Proteomes" id="UP000001593">
    <property type="component" value="Unassembled WGS sequence"/>
</dbReference>